<dbReference type="PROSITE" id="PS51094">
    <property type="entry name" value="PTS_EIIA_TYPE_2"/>
    <property type="match status" value="1"/>
</dbReference>
<dbReference type="Gene3D" id="3.40.50.2300">
    <property type="match status" value="1"/>
</dbReference>
<feature type="domain" description="PRD" evidence="8">
    <location>
        <begin position="209"/>
        <end position="314"/>
    </location>
</feature>
<dbReference type="SUPFAM" id="SSF46785">
    <property type="entry name" value="Winged helix' DNA-binding domain"/>
    <property type="match status" value="1"/>
</dbReference>
<evidence type="ECO:0000256" key="3">
    <source>
        <dbReference type="ARBA" id="ARBA00023015"/>
    </source>
</evidence>
<evidence type="ECO:0000313" key="10">
    <source>
        <dbReference type="Proteomes" id="UP000515679"/>
    </source>
</evidence>
<dbReference type="PANTHER" id="PTHR30185:SF18">
    <property type="entry name" value="TRANSCRIPTIONAL REGULATOR MTLR"/>
    <property type="match status" value="1"/>
</dbReference>
<dbReference type="InterPro" id="IPR016152">
    <property type="entry name" value="PTrfase/Anion_transptr"/>
</dbReference>
<evidence type="ECO:0000256" key="1">
    <source>
        <dbReference type="ARBA" id="ARBA00022679"/>
    </source>
</evidence>
<keyword evidence="3" id="KW-0805">Transcription regulation</keyword>
<dbReference type="Pfam" id="PF08279">
    <property type="entry name" value="HTH_11"/>
    <property type="match status" value="1"/>
</dbReference>
<dbReference type="InterPro" id="IPR002178">
    <property type="entry name" value="PTS_EIIA_type-2_dom"/>
</dbReference>
<evidence type="ECO:0000256" key="4">
    <source>
        <dbReference type="ARBA" id="ARBA00023159"/>
    </source>
</evidence>
<keyword evidence="1" id="KW-0808">Transferase</keyword>
<dbReference type="KEGG" id="cchl:FPL14_17210"/>
<dbReference type="InterPro" id="IPR013011">
    <property type="entry name" value="PTS_EIIB_2"/>
</dbReference>
<feature type="domain" description="PTS EIIB type-2" evidence="7">
    <location>
        <begin position="429"/>
        <end position="520"/>
    </location>
</feature>
<feature type="domain" description="PRD" evidence="8">
    <location>
        <begin position="317"/>
        <end position="424"/>
    </location>
</feature>
<reference evidence="9 10" key="1">
    <citation type="submission" date="2019-07" db="EMBL/GenBank/DDBJ databases">
        <authorList>
            <person name="Kim J.K."/>
            <person name="Cheong H.-M."/>
            <person name="Choi Y."/>
            <person name="Hwang K.J."/>
            <person name="Lee S."/>
            <person name="Choi C."/>
        </authorList>
    </citation>
    <scope>NUCLEOTIDE SEQUENCE [LARGE SCALE GENOMIC DNA]</scope>
    <source>
        <strain evidence="9 10">KS 22</strain>
    </source>
</reference>
<dbReference type="PANTHER" id="PTHR30185">
    <property type="entry name" value="CRYPTIC BETA-GLUCOSIDE BGL OPERON ANTITERMINATOR"/>
    <property type="match status" value="1"/>
</dbReference>
<dbReference type="InterPro" id="IPR013196">
    <property type="entry name" value="HTH_11"/>
</dbReference>
<accession>A0A7G5C766</accession>
<dbReference type="AlphaFoldDB" id="A0A7G5C766"/>
<keyword evidence="4" id="KW-0010">Activator</keyword>
<dbReference type="Proteomes" id="UP000515679">
    <property type="component" value="Chromosome"/>
</dbReference>
<feature type="domain" description="PTS EIIA type-2" evidence="6">
    <location>
        <begin position="545"/>
        <end position="695"/>
    </location>
</feature>
<dbReference type="Gene3D" id="1.10.10.10">
    <property type="entry name" value="Winged helix-like DNA-binding domain superfamily/Winged helix DNA-binding domain"/>
    <property type="match status" value="2"/>
</dbReference>
<gene>
    <name evidence="9" type="ORF">FPL14_17210</name>
</gene>
<dbReference type="Pfam" id="PF00359">
    <property type="entry name" value="PTS_EIIA_2"/>
    <property type="match status" value="1"/>
</dbReference>
<dbReference type="CDD" id="cd05568">
    <property type="entry name" value="PTS_IIB_bgl_like"/>
    <property type="match status" value="1"/>
</dbReference>
<evidence type="ECO:0000256" key="5">
    <source>
        <dbReference type="ARBA" id="ARBA00023163"/>
    </source>
</evidence>
<dbReference type="PROSITE" id="PS51372">
    <property type="entry name" value="PRD_2"/>
    <property type="match status" value="2"/>
</dbReference>
<dbReference type="GO" id="GO:0009401">
    <property type="term" value="P:phosphoenolpyruvate-dependent sugar phosphotransferase system"/>
    <property type="evidence" value="ECO:0007669"/>
    <property type="project" value="InterPro"/>
</dbReference>
<dbReference type="Pfam" id="PF00874">
    <property type="entry name" value="PRD"/>
    <property type="match status" value="2"/>
</dbReference>
<dbReference type="PROSITE" id="PS51099">
    <property type="entry name" value="PTS_EIIB_TYPE_2"/>
    <property type="match status" value="1"/>
</dbReference>
<evidence type="ECO:0000259" key="8">
    <source>
        <dbReference type="PROSITE" id="PS51372"/>
    </source>
</evidence>
<dbReference type="GO" id="GO:0006355">
    <property type="term" value="P:regulation of DNA-templated transcription"/>
    <property type="evidence" value="ECO:0007669"/>
    <property type="project" value="InterPro"/>
</dbReference>
<dbReference type="Gene3D" id="1.10.1790.10">
    <property type="entry name" value="PRD domain"/>
    <property type="match status" value="2"/>
</dbReference>
<dbReference type="SUPFAM" id="SSF55804">
    <property type="entry name" value="Phoshotransferase/anion transport protein"/>
    <property type="match status" value="1"/>
</dbReference>
<evidence type="ECO:0000259" key="7">
    <source>
        <dbReference type="PROSITE" id="PS51099"/>
    </source>
</evidence>
<dbReference type="InterPro" id="IPR007737">
    <property type="entry name" value="Mga_HTH"/>
</dbReference>
<dbReference type="GO" id="GO:0008982">
    <property type="term" value="F:protein-N(PI)-phosphohistidine-sugar phosphotransferase activity"/>
    <property type="evidence" value="ECO:0007669"/>
    <property type="project" value="InterPro"/>
</dbReference>
<keyword evidence="2" id="KW-0677">Repeat</keyword>
<dbReference type="InterPro" id="IPR036634">
    <property type="entry name" value="PRD_sf"/>
</dbReference>
<dbReference type="Gene3D" id="3.40.930.10">
    <property type="entry name" value="Mannitol-specific EII, Chain A"/>
    <property type="match status" value="1"/>
</dbReference>
<dbReference type="InterPro" id="IPR011608">
    <property type="entry name" value="PRD"/>
</dbReference>
<name>A0A7G5C766_9BACL</name>
<dbReference type="SUPFAM" id="SSF63520">
    <property type="entry name" value="PTS-regulatory domain, PRD"/>
    <property type="match status" value="2"/>
</dbReference>
<proteinExistence type="predicted"/>
<dbReference type="InterPro" id="IPR050661">
    <property type="entry name" value="BglG_antiterminators"/>
</dbReference>
<organism evidence="9 10">
    <name type="scientific">Cohnella cholangitidis</name>
    <dbReference type="NCBI Taxonomy" id="2598458"/>
    <lineage>
        <taxon>Bacteria</taxon>
        <taxon>Bacillati</taxon>
        <taxon>Bacillota</taxon>
        <taxon>Bacilli</taxon>
        <taxon>Bacillales</taxon>
        <taxon>Paenibacillaceae</taxon>
        <taxon>Cohnella</taxon>
    </lineage>
</organism>
<protein>
    <submittedName>
        <fullName evidence="9">Transcription antiterminator</fullName>
    </submittedName>
</protein>
<keyword evidence="10" id="KW-1185">Reference proteome</keyword>
<dbReference type="InterPro" id="IPR036390">
    <property type="entry name" value="WH_DNA-bd_sf"/>
</dbReference>
<keyword evidence="5" id="KW-0804">Transcription</keyword>
<dbReference type="InterPro" id="IPR036095">
    <property type="entry name" value="PTS_EIIB-like_sf"/>
</dbReference>
<evidence type="ECO:0000313" key="9">
    <source>
        <dbReference type="EMBL" id="QMV45050.1"/>
    </source>
</evidence>
<dbReference type="EMBL" id="CP041969">
    <property type="protein sequence ID" value="QMV45050.1"/>
    <property type="molecule type" value="Genomic_DNA"/>
</dbReference>
<dbReference type="InterPro" id="IPR036388">
    <property type="entry name" value="WH-like_DNA-bd_sf"/>
</dbReference>
<dbReference type="SUPFAM" id="SSF52794">
    <property type="entry name" value="PTS system IIB component-like"/>
    <property type="match status" value="1"/>
</dbReference>
<dbReference type="Pfam" id="PF05043">
    <property type="entry name" value="Mga"/>
    <property type="match status" value="1"/>
</dbReference>
<sequence length="705" mass="81148">MEKKIKIKLNARQQQILLYFLESNDHAPLNALADRLNVSLRTLQREVSELEFYIAQQGLRFDKKIGAGLKLQGDKEKMEDLARLLSQNDAMQPTYSVEERQSNIKQILLSCKEPKKLYALSKELNVAESTISNDLQKVEPWLEKYGIRLYRKPGIGVYIHGSEKSIRAAMADLLYENVTHEQLMEFMYVQSNGQRENLHSSIRLRLLNFIDPQWLFKIEQVIQEFEQNRGYRMADNAYVGFVVHLALAVQRLKTNEAITIEEEILNRLKSTKEFELARELASMFSQRLELAFPESEIGYITMHLLGARSNHVMGSDFDYSVILEYVRSMISIIERELKLELESDDLLAHNLTTHLTSAIKRIELDMAVRNPLLQHVKEEYPEIFEATRKASQYLEQQVGKPVPEEEIGYLAMHFGTAILNKQESESVKYRVLLVCSSGIGTSRLLQAQIKKKLPQLQVVDTISLFHLEEWLDNHHQVDLVLSTLPVDLDKMNVFVVNPFLTDDDIAGLKDQLPLLTRSDRTGTEDRSSIEQAVDKVDRYGRALAWLLDHIEVADNFEAISKQELIRNALAFVATRFDVNDIKLLRRDLERREELGPLLLEEDHLAMLHCRSEGIKEMSVSVFRLKQAVYWQIGDRQVPVRTVLTLLGPVDAHKENFELISEISMSLIEEESFIQTLTSGTIQEVNDSIQFVLKKGYIKLAGQLLR</sequence>
<evidence type="ECO:0000259" key="6">
    <source>
        <dbReference type="PROSITE" id="PS51094"/>
    </source>
</evidence>
<evidence type="ECO:0000256" key="2">
    <source>
        <dbReference type="ARBA" id="ARBA00022737"/>
    </source>
</evidence>